<accession>G7WHQ7</accession>
<dbReference type="STRING" id="768706.Desor_4183"/>
<dbReference type="PATRIC" id="fig|768706.3.peg.4240"/>
<dbReference type="Proteomes" id="UP000006346">
    <property type="component" value="Chromosome"/>
</dbReference>
<sequence length="151" mass="17287">MAKNSQDLAQELLRIFSQFKRPSGQHPFSKQGIKPSEFILLNLLLKDCDDNSVGMRVTEISEKLDITPGGVTHTINSLEKGGFIERSADPNDRRIVLVRATEKSQKVIKQLYAEQLHFIEGLVTFLGEQDSQEFIRLFSKTLDYFKESRKK</sequence>
<dbReference type="PROSITE" id="PS50995">
    <property type="entry name" value="HTH_MARR_2"/>
    <property type="match status" value="1"/>
</dbReference>
<dbReference type="PRINTS" id="PR00598">
    <property type="entry name" value="HTHMARR"/>
</dbReference>
<dbReference type="OrthoDB" id="163346at2"/>
<protein>
    <submittedName>
        <fullName evidence="2">Transcriptional regulator</fullName>
    </submittedName>
</protein>
<name>G7WHQ7_DESOD</name>
<keyword evidence="3" id="KW-1185">Reference proteome</keyword>
<evidence type="ECO:0000313" key="2">
    <source>
        <dbReference type="EMBL" id="AET69619.1"/>
    </source>
</evidence>
<dbReference type="InterPro" id="IPR036388">
    <property type="entry name" value="WH-like_DNA-bd_sf"/>
</dbReference>
<reference evidence="3" key="1">
    <citation type="submission" date="2011-11" db="EMBL/GenBank/DDBJ databases">
        <title>Complete sequence of Desulfosporosinus orientis DSM 765.</title>
        <authorList>
            <person name="Lucas S."/>
            <person name="Han J."/>
            <person name="Lapidus A."/>
            <person name="Cheng J.-F."/>
            <person name="Goodwin L."/>
            <person name="Pitluck S."/>
            <person name="Peters L."/>
            <person name="Ovchinnikova G."/>
            <person name="Teshima H."/>
            <person name="Detter J.C."/>
            <person name="Han C."/>
            <person name="Tapia R."/>
            <person name="Land M."/>
            <person name="Hauser L."/>
            <person name="Kyrpides N."/>
            <person name="Ivanova N."/>
            <person name="Pagani I."/>
            <person name="Pester M."/>
            <person name="Spring S."/>
            <person name="Ollivier B."/>
            <person name="Rattei T."/>
            <person name="Klenk H.-P."/>
            <person name="Wagner M."/>
            <person name="Loy A."/>
            <person name="Woyke T."/>
        </authorList>
    </citation>
    <scope>NUCLEOTIDE SEQUENCE [LARGE SCALE GENOMIC DNA]</scope>
    <source>
        <strain evidence="3">ATCC 19365 / DSM 765 / NCIMB 8382 / VKM B-1628</strain>
    </source>
</reference>
<dbReference type="Gene3D" id="1.10.10.10">
    <property type="entry name" value="Winged helix-like DNA-binding domain superfamily/Winged helix DNA-binding domain"/>
    <property type="match status" value="1"/>
</dbReference>
<gene>
    <name evidence="2" type="ordered locus">Desor_4183</name>
</gene>
<dbReference type="eggNOG" id="COG1846">
    <property type="taxonomic scope" value="Bacteria"/>
</dbReference>
<evidence type="ECO:0000259" key="1">
    <source>
        <dbReference type="PROSITE" id="PS50995"/>
    </source>
</evidence>
<dbReference type="InterPro" id="IPR039422">
    <property type="entry name" value="MarR/SlyA-like"/>
</dbReference>
<dbReference type="PANTHER" id="PTHR33164">
    <property type="entry name" value="TRANSCRIPTIONAL REGULATOR, MARR FAMILY"/>
    <property type="match status" value="1"/>
</dbReference>
<evidence type="ECO:0000313" key="3">
    <source>
        <dbReference type="Proteomes" id="UP000006346"/>
    </source>
</evidence>
<feature type="domain" description="HTH marR-type" evidence="1">
    <location>
        <begin position="5"/>
        <end position="143"/>
    </location>
</feature>
<dbReference type="HOGENOM" id="CLU_083287_12_3_9"/>
<dbReference type="SMART" id="SM00347">
    <property type="entry name" value="HTH_MARR"/>
    <property type="match status" value="1"/>
</dbReference>
<dbReference type="InterPro" id="IPR011991">
    <property type="entry name" value="ArsR-like_HTH"/>
</dbReference>
<dbReference type="Pfam" id="PF01047">
    <property type="entry name" value="MarR"/>
    <property type="match status" value="1"/>
</dbReference>
<dbReference type="CDD" id="cd00090">
    <property type="entry name" value="HTH_ARSR"/>
    <property type="match status" value="1"/>
</dbReference>
<organism evidence="2 3">
    <name type="scientific">Desulfosporosinus orientis (strain ATCC 19365 / DSM 765 / NCIMB 8382 / VKM B-1628 / Singapore I)</name>
    <name type="common">Desulfotomaculum orientis</name>
    <dbReference type="NCBI Taxonomy" id="768706"/>
    <lineage>
        <taxon>Bacteria</taxon>
        <taxon>Bacillati</taxon>
        <taxon>Bacillota</taxon>
        <taxon>Clostridia</taxon>
        <taxon>Eubacteriales</taxon>
        <taxon>Desulfitobacteriaceae</taxon>
        <taxon>Desulfosporosinus</taxon>
    </lineage>
</organism>
<reference evidence="2 3" key="2">
    <citation type="journal article" date="2012" name="J. Bacteriol.">
        <title>Complete genome sequences of Desulfosporosinus orientis DSM765T, Desulfosporosinus youngiae DSM17734T, Desulfosporosinus meridiei DSM13257T, and Desulfosporosinus acidiphilus DSM22704T.</title>
        <authorList>
            <person name="Pester M."/>
            <person name="Brambilla E."/>
            <person name="Alazard D."/>
            <person name="Rattei T."/>
            <person name="Weinmaier T."/>
            <person name="Han J."/>
            <person name="Lucas S."/>
            <person name="Lapidus A."/>
            <person name="Cheng J.F."/>
            <person name="Goodwin L."/>
            <person name="Pitluck S."/>
            <person name="Peters L."/>
            <person name="Ovchinnikova G."/>
            <person name="Teshima H."/>
            <person name="Detter J.C."/>
            <person name="Han C.S."/>
            <person name="Tapia R."/>
            <person name="Land M.L."/>
            <person name="Hauser L."/>
            <person name="Kyrpides N.C."/>
            <person name="Ivanova N.N."/>
            <person name="Pagani I."/>
            <person name="Huntmann M."/>
            <person name="Wei C.L."/>
            <person name="Davenport K.W."/>
            <person name="Daligault H."/>
            <person name="Chain P.S."/>
            <person name="Chen A."/>
            <person name="Mavromatis K."/>
            <person name="Markowitz V."/>
            <person name="Szeto E."/>
            <person name="Mikhailova N."/>
            <person name="Pati A."/>
            <person name="Wagner M."/>
            <person name="Woyke T."/>
            <person name="Ollivier B."/>
            <person name="Klenk H.P."/>
            <person name="Spring S."/>
            <person name="Loy A."/>
        </authorList>
    </citation>
    <scope>NUCLEOTIDE SEQUENCE [LARGE SCALE GENOMIC DNA]</scope>
    <source>
        <strain evidence="3">ATCC 19365 / DSM 765 / NCIMB 8382 / VKM B-1628</strain>
    </source>
</reference>
<dbReference type="KEGG" id="dor:Desor_4183"/>
<dbReference type="GO" id="GO:0006950">
    <property type="term" value="P:response to stress"/>
    <property type="evidence" value="ECO:0007669"/>
    <property type="project" value="TreeGrafter"/>
</dbReference>
<dbReference type="InterPro" id="IPR036390">
    <property type="entry name" value="WH_DNA-bd_sf"/>
</dbReference>
<dbReference type="InterPro" id="IPR000835">
    <property type="entry name" value="HTH_MarR-typ"/>
</dbReference>
<proteinExistence type="predicted"/>
<dbReference type="EMBL" id="CP003108">
    <property type="protein sequence ID" value="AET69619.1"/>
    <property type="molecule type" value="Genomic_DNA"/>
</dbReference>
<dbReference type="SUPFAM" id="SSF46785">
    <property type="entry name" value="Winged helix' DNA-binding domain"/>
    <property type="match status" value="1"/>
</dbReference>
<dbReference type="PANTHER" id="PTHR33164:SF99">
    <property type="entry name" value="MARR FAMILY REGULATORY PROTEIN"/>
    <property type="match status" value="1"/>
</dbReference>
<dbReference type="AlphaFoldDB" id="G7WHQ7"/>
<dbReference type="RefSeq" id="WP_014186426.1">
    <property type="nucleotide sequence ID" value="NC_016584.1"/>
</dbReference>
<dbReference type="GO" id="GO:0003700">
    <property type="term" value="F:DNA-binding transcription factor activity"/>
    <property type="evidence" value="ECO:0007669"/>
    <property type="project" value="InterPro"/>
</dbReference>